<organism evidence="4 5">
    <name type="scientific">Actinocorallia herbida</name>
    <dbReference type="NCBI Taxonomy" id="58109"/>
    <lineage>
        <taxon>Bacteria</taxon>
        <taxon>Bacillati</taxon>
        <taxon>Actinomycetota</taxon>
        <taxon>Actinomycetes</taxon>
        <taxon>Streptosporangiales</taxon>
        <taxon>Thermomonosporaceae</taxon>
        <taxon>Actinocorallia</taxon>
    </lineage>
</organism>
<evidence type="ECO:0000313" key="4">
    <source>
        <dbReference type="EMBL" id="ROO89697.1"/>
    </source>
</evidence>
<dbReference type="Pfam" id="PF00440">
    <property type="entry name" value="TetR_N"/>
    <property type="match status" value="1"/>
</dbReference>
<sequence length="200" mass="21668">MGSPTRSYRGRSAAERTAERRERLLTAALESWGDGGWASVTMRGVCARAGLNDRYFYESFADVEALLLAVYDRALDDMVRHLDRAASAQPDPRLRLRASVAAFVGAFTADPRRARVGLAEPAGSPALERRRRATYAMFAELARGELSPADAAGFDTAMFFALGGAAELVIRWLEGTLPLTAGELEERVATLVLAVVAPHL</sequence>
<comment type="caution">
    <text evidence="4">The sequence shown here is derived from an EMBL/GenBank/DDBJ whole genome shotgun (WGS) entry which is preliminary data.</text>
</comment>
<dbReference type="GO" id="GO:0000976">
    <property type="term" value="F:transcription cis-regulatory region binding"/>
    <property type="evidence" value="ECO:0007669"/>
    <property type="project" value="TreeGrafter"/>
</dbReference>
<evidence type="ECO:0000313" key="5">
    <source>
        <dbReference type="Proteomes" id="UP000272400"/>
    </source>
</evidence>
<dbReference type="AlphaFoldDB" id="A0A3N1D831"/>
<protein>
    <submittedName>
        <fullName evidence="4">TetR family transcriptional regulator</fullName>
    </submittedName>
</protein>
<feature type="domain" description="HTH tetR-type" evidence="3">
    <location>
        <begin position="18"/>
        <end position="78"/>
    </location>
</feature>
<accession>A0A3N1D831</accession>
<dbReference type="EMBL" id="RJKE01000001">
    <property type="protein sequence ID" value="ROO89697.1"/>
    <property type="molecule type" value="Genomic_DNA"/>
</dbReference>
<dbReference type="RefSeq" id="WP_123668752.1">
    <property type="nucleotide sequence ID" value="NZ_RJKE01000001.1"/>
</dbReference>
<dbReference type="PANTHER" id="PTHR30055:SF226">
    <property type="entry name" value="HTH-TYPE TRANSCRIPTIONAL REGULATOR PKSA"/>
    <property type="match status" value="1"/>
</dbReference>
<dbReference type="InterPro" id="IPR001647">
    <property type="entry name" value="HTH_TetR"/>
</dbReference>
<reference evidence="4 5" key="1">
    <citation type="submission" date="2018-11" db="EMBL/GenBank/DDBJ databases">
        <title>Sequencing the genomes of 1000 actinobacteria strains.</title>
        <authorList>
            <person name="Klenk H.-P."/>
        </authorList>
    </citation>
    <scope>NUCLEOTIDE SEQUENCE [LARGE SCALE GENOMIC DNA]</scope>
    <source>
        <strain evidence="4 5">DSM 44254</strain>
    </source>
</reference>
<dbReference type="InterPro" id="IPR050109">
    <property type="entry name" value="HTH-type_TetR-like_transc_reg"/>
</dbReference>
<dbReference type="Gene3D" id="1.10.357.10">
    <property type="entry name" value="Tetracycline Repressor, domain 2"/>
    <property type="match status" value="1"/>
</dbReference>
<keyword evidence="5" id="KW-1185">Reference proteome</keyword>
<dbReference type="SUPFAM" id="SSF46689">
    <property type="entry name" value="Homeodomain-like"/>
    <property type="match status" value="1"/>
</dbReference>
<dbReference type="SUPFAM" id="SSF48498">
    <property type="entry name" value="Tetracyclin repressor-like, C-terminal domain"/>
    <property type="match status" value="1"/>
</dbReference>
<dbReference type="InterPro" id="IPR009057">
    <property type="entry name" value="Homeodomain-like_sf"/>
</dbReference>
<dbReference type="Proteomes" id="UP000272400">
    <property type="component" value="Unassembled WGS sequence"/>
</dbReference>
<dbReference type="InterPro" id="IPR036271">
    <property type="entry name" value="Tet_transcr_reg_TetR-rel_C_sf"/>
</dbReference>
<evidence type="ECO:0000259" key="3">
    <source>
        <dbReference type="PROSITE" id="PS50977"/>
    </source>
</evidence>
<dbReference type="PROSITE" id="PS50977">
    <property type="entry name" value="HTH_TETR_2"/>
    <property type="match status" value="1"/>
</dbReference>
<keyword evidence="1 2" id="KW-0238">DNA-binding</keyword>
<dbReference type="PANTHER" id="PTHR30055">
    <property type="entry name" value="HTH-TYPE TRANSCRIPTIONAL REGULATOR RUTR"/>
    <property type="match status" value="1"/>
</dbReference>
<name>A0A3N1D831_9ACTN</name>
<feature type="DNA-binding region" description="H-T-H motif" evidence="2">
    <location>
        <begin position="41"/>
        <end position="60"/>
    </location>
</feature>
<dbReference type="GO" id="GO:0003700">
    <property type="term" value="F:DNA-binding transcription factor activity"/>
    <property type="evidence" value="ECO:0007669"/>
    <property type="project" value="TreeGrafter"/>
</dbReference>
<gene>
    <name evidence="4" type="ORF">EDD29_7402</name>
</gene>
<evidence type="ECO:0000256" key="1">
    <source>
        <dbReference type="ARBA" id="ARBA00023125"/>
    </source>
</evidence>
<evidence type="ECO:0000256" key="2">
    <source>
        <dbReference type="PROSITE-ProRule" id="PRU00335"/>
    </source>
</evidence>
<dbReference type="OrthoDB" id="4331447at2"/>
<proteinExistence type="predicted"/>